<feature type="signal peptide" evidence="1">
    <location>
        <begin position="1"/>
        <end position="25"/>
    </location>
</feature>
<proteinExistence type="predicted"/>
<evidence type="ECO:0008006" key="4">
    <source>
        <dbReference type="Google" id="ProtNLM"/>
    </source>
</evidence>
<sequence length="290" mass="31237">MRHQSIILGLVFLGLPLFFSSLAGAASSPVRMTEGPKGTVLVSDYRRQAIIHVDLKNLKERRKLRIDGKPLGVVWADGLLYVGNESRGQVEVYRSGSNVLRVIGEVGSMIPNDLAIDREGGRLFVADCRDRAVKAFSLDGDYLFNVGAADLAQPVALSFDPQRRELLVSDFGRPEAGIPPAVYIFDGEGTQLARIPGSQKTGMFSSSTTFLRPQGVIGSDGKVFLVDSFLGRLLVLDRASGALLASFETSSSGEKLQLPLDPYLLPGGDVLVTNNRAGCLSRFSLAEVLP</sequence>
<keyword evidence="1" id="KW-0732">Signal</keyword>
<gene>
    <name evidence="2" type="ORF">FL622_11930</name>
</gene>
<evidence type="ECO:0000313" key="2">
    <source>
        <dbReference type="EMBL" id="TRO80331.1"/>
    </source>
</evidence>
<dbReference type="EMBL" id="VJVV01000008">
    <property type="protein sequence ID" value="TRO80331.1"/>
    <property type="molecule type" value="Genomic_DNA"/>
</dbReference>
<dbReference type="SUPFAM" id="SSF101898">
    <property type="entry name" value="NHL repeat"/>
    <property type="match status" value="1"/>
</dbReference>
<name>A0A550JAW7_9BACT</name>
<dbReference type="RefSeq" id="WP_092058590.1">
    <property type="nucleotide sequence ID" value="NZ_FOJJ01000040.1"/>
</dbReference>
<dbReference type="Gene3D" id="2.120.10.30">
    <property type="entry name" value="TolB, C-terminal domain"/>
    <property type="match status" value="1"/>
</dbReference>
<feature type="chain" id="PRO_5022245063" description="6-bladed beta-propeller" evidence="1">
    <location>
        <begin position="26"/>
        <end position="290"/>
    </location>
</feature>
<dbReference type="PANTHER" id="PTHR24104">
    <property type="entry name" value="E3 UBIQUITIN-PROTEIN LIGASE NHLRC1-RELATED"/>
    <property type="match status" value="1"/>
</dbReference>
<organism evidence="2 3">
    <name type="scientific">Trichloromonas acetexigens</name>
    <dbReference type="NCBI Taxonomy" id="38815"/>
    <lineage>
        <taxon>Bacteria</taxon>
        <taxon>Pseudomonadati</taxon>
        <taxon>Thermodesulfobacteriota</taxon>
        <taxon>Desulfuromonadia</taxon>
        <taxon>Desulfuromonadales</taxon>
        <taxon>Trichloromonadaceae</taxon>
        <taxon>Trichloromonas</taxon>
    </lineage>
</organism>
<dbReference type="AlphaFoldDB" id="A0A550JAW7"/>
<dbReference type="InterPro" id="IPR011042">
    <property type="entry name" value="6-blade_b-propeller_TolB-like"/>
</dbReference>
<dbReference type="InterPro" id="IPR050952">
    <property type="entry name" value="TRIM-NHL_E3_ligases"/>
</dbReference>
<protein>
    <recommendedName>
        <fullName evidence="4">6-bladed beta-propeller</fullName>
    </recommendedName>
</protein>
<reference evidence="2 3" key="1">
    <citation type="submission" date="2019-07" db="EMBL/GenBank/DDBJ databases">
        <title>Insights of Desulfuromonas acetexigens electromicrobiology.</title>
        <authorList>
            <person name="Katuri K."/>
            <person name="Sapireddy V."/>
            <person name="Shaw D.R."/>
            <person name="Saikaly P."/>
        </authorList>
    </citation>
    <scope>NUCLEOTIDE SEQUENCE [LARGE SCALE GENOMIC DNA]</scope>
    <source>
        <strain evidence="2 3">2873</strain>
    </source>
</reference>
<comment type="caution">
    <text evidence="2">The sequence shown here is derived from an EMBL/GenBank/DDBJ whole genome shotgun (WGS) entry which is preliminary data.</text>
</comment>
<keyword evidence="3" id="KW-1185">Reference proteome</keyword>
<dbReference type="PANTHER" id="PTHR24104:SF25">
    <property type="entry name" value="PROTEIN LIN-41"/>
    <property type="match status" value="1"/>
</dbReference>
<dbReference type="Proteomes" id="UP000317155">
    <property type="component" value="Unassembled WGS sequence"/>
</dbReference>
<evidence type="ECO:0000313" key="3">
    <source>
        <dbReference type="Proteomes" id="UP000317155"/>
    </source>
</evidence>
<accession>A0A550JAW7</accession>
<dbReference type="GO" id="GO:0008270">
    <property type="term" value="F:zinc ion binding"/>
    <property type="evidence" value="ECO:0007669"/>
    <property type="project" value="UniProtKB-KW"/>
</dbReference>
<dbReference type="OrthoDB" id="9775406at2"/>
<evidence type="ECO:0000256" key="1">
    <source>
        <dbReference type="SAM" id="SignalP"/>
    </source>
</evidence>